<name>A0ACB5R2Z8_9BURK</name>
<comment type="caution">
    <text evidence="1">The sequence shown here is derived from an EMBL/GenBank/DDBJ whole genome shotgun (WGS) entry which is preliminary data.</text>
</comment>
<protein>
    <submittedName>
        <fullName evidence="1">Uncharacterized protein</fullName>
    </submittedName>
</protein>
<evidence type="ECO:0000313" key="1">
    <source>
        <dbReference type="EMBL" id="GJH21771.1"/>
    </source>
</evidence>
<reference evidence="1" key="1">
    <citation type="submission" date="2021-09" db="EMBL/GenBank/DDBJ databases">
        <title>Isolation and characterization of 3-chlorobenzoate degrading bacteria from soils in Shizuoka.</title>
        <authorList>
            <person name="Ifat A."/>
            <person name="Ogawa N."/>
            <person name="Kimbara K."/>
            <person name="Moriuchi R."/>
            <person name="Dohra H."/>
            <person name="Shintani M."/>
        </authorList>
    </citation>
    <scope>NUCLEOTIDE SEQUENCE</scope>
    <source>
        <strain evidence="1">19CS2-2</strain>
    </source>
</reference>
<evidence type="ECO:0000313" key="2">
    <source>
        <dbReference type="Proteomes" id="UP001055013"/>
    </source>
</evidence>
<organism evidence="1 2">
    <name type="scientific">Caballeronia novacaledonica</name>
    <dbReference type="NCBI Taxonomy" id="1544861"/>
    <lineage>
        <taxon>Bacteria</taxon>
        <taxon>Pseudomonadati</taxon>
        <taxon>Pseudomonadota</taxon>
        <taxon>Betaproteobacteria</taxon>
        <taxon>Burkholderiales</taxon>
        <taxon>Burkholderiaceae</taxon>
        <taxon>Caballeronia</taxon>
    </lineage>
</organism>
<accession>A0ACB5R2Z8</accession>
<sequence length="58" mass="6235">MVQLTTALALRAAINVLRDSAESRRMPSGGPLDNAGVDLHFEAADVLEEALSTLRNQE</sequence>
<dbReference type="EMBL" id="BPUR01000031">
    <property type="protein sequence ID" value="GJH21771.1"/>
    <property type="molecule type" value="Genomic_DNA"/>
</dbReference>
<dbReference type="Proteomes" id="UP001055013">
    <property type="component" value="Unassembled WGS sequence"/>
</dbReference>
<proteinExistence type="predicted"/>
<gene>
    <name evidence="1" type="ORF">CBA19CS22_34535</name>
</gene>
<keyword evidence="2" id="KW-1185">Reference proteome</keyword>